<evidence type="ECO:0000256" key="1">
    <source>
        <dbReference type="SAM" id="MobiDB-lite"/>
    </source>
</evidence>
<organism evidence="2 3">
    <name type="scientific">Trichoderma arundinaceum</name>
    <dbReference type="NCBI Taxonomy" id="490622"/>
    <lineage>
        <taxon>Eukaryota</taxon>
        <taxon>Fungi</taxon>
        <taxon>Dikarya</taxon>
        <taxon>Ascomycota</taxon>
        <taxon>Pezizomycotina</taxon>
        <taxon>Sordariomycetes</taxon>
        <taxon>Hypocreomycetidae</taxon>
        <taxon>Hypocreales</taxon>
        <taxon>Hypocreaceae</taxon>
        <taxon>Trichoderma</taxon>
    </lineage>
</organism>
<evidence type="ECO:0000313" key="3">
    <source>
        <dbReference type="Proteomes" id="UP000266272"/>
    </source>
</evidence>
<feature type="compositionally biased region" description="Polar residues" evidence="1">
    <location>
        <begin position="41"/>
        <end position="55"/>
    </location>
</feature>
<dbReference type="STRING" id="490622.A0A395NXV3"/>
<dbReference type="EMBL" id="PXOA01000076">
    <property type="protein sequence ID" value="RFU80936.1"/>
    <property type="molecule type" value="Genomic_DNA"/>
</dbReference>
<comment type="caution">
    <text evidence="2">The sequence shown here is derived from an EMBL/GenBank/DDBJ whole genome shotgun (WGS) entry which is preliminary data.</text>
</comment>
<evidence type="ECO:0000313" key="2">
    <source>
        <dbReference type="EMBL" id="RFU80936.1"/>
    </source>
</evidence>
<sequence>MGTPSSKKTPSKKGRTAAHDRRSPSRALKAEQTPKSDKIKTPSSTPRDTVYSHNLPTDEQKKGNGRVTGRSLIMWNRPRMAEKLILHLHYECVRHKVNIPWDAIAHRLRPGSSGAAVLQHVNRLRKELLAEGHLVPPPAQKASPSTPFDPSIRGYVRDTESDDRNATRPVGFDEKMDDAKINLPDALDALEEEIDGQFLTDTSLTFVEDELQLPVTPTPTRHAAPRRPMSAPHYSMKPQNLQRGNGEFTQPLIDSDPFFDVAPPSFMLNRNEGLQPLSTKSLLPLEKEAHQQMMSGGHFFDALPGKFTHPPVKPSHGQLSPAGQAPLGQGQQSYFMGHSFYPHYTGYYGMNHPGFMGLPPYGFPMPSPPAVPCQPAEKQTPLSSPIAIKDRDISASPVSSPIGGHLQTLHPENLQPVVESPEEKPLDELTAAYAYDDNEIFGQDLLLEFLSSK</sequence>
<dbReference type="OrthoDB" id="3903267at2759"/>
<proteinExistence type="predicted"/>
<dbReference type="Proteomes" id="UP000266272">
    <property type="component" value="Unassembled WGS sequence"/>
</dbReference>
<reference evidence="2 3" key="1">
    <citation type="journal article" date="2018" name="PLoS Pathog.">
        <title>Evolution of structural diversity of trichothecenes, a family of toxins produced by plant pathogenic and entomopathogenic fungi.</title>
        <authorList>
            <person name="Proctor R.H."/>
            <person name="McCormick S.P."/>
            <person name="Kim H.S."/>
            <person name="Cardoza R.E."/>
            <person name="Stanley A.M."/>
            <person name="Lindo L."/>
            <person name="Kelly A."/>
            <person name="Brown D.W."/>
            <person name="Lee T."/>
            <person name="Vaughan M.M."/>
            <person name="Alexander N.J."/>
            <person name="Busman M."/>
            <person name="Gutierrez S."/>
        </authorList>
    </citation>
    <scope>NUCLEOTIDE SEQUENCE [LARGE SCALE GENOMIC DNA]</scope>
    <source>
        <strain evidence="2 3">IBT 40837</strain>
    </source>
</reference>
<accession>A0A395NXV3</accession>
<gene>
    <name evidence="2" type="ORF">TARUN_1221</name>
</gene>
<keyword evidence="3" id="KW-1185">Reference proteome</keyword>
<name>A0A395NXV3_TRIAR</name>
<feature type="compositionally biased region" description="Basic and acidic residues" evidence="1">
    <location>
        <begin position="155"/>
        <end position="171"/>
    </location>
</feature>
<feature type="region of interest" description="Disordered" evidence="1">
    <location>
        <begin position="135"/>
        <end position="171"/>
    </location>
</feature>
<protein>
    <submittedName>
        <fullName evidence="2">Uncharacterized protein</fullName>
    </submittedName>
</protein>
<feature type="region of interest" description="Disordered" evidence="1">
    <location>
        <begin position="1"/>
        <end position="65"/>
    </location>
</feature>
<feature type="compositionally biased region" description="Basic and acidic residues" evidence="1">
    <location>
        <begin position="17"/>
        <end position="40"/>
    </location>
</feature>
<dbReference type="AlphaFoldDB" id="A0A395NXV3"/>